<gene>
    <name evidence="5" type="ORF">SAMN05878437_2614</name>
</gene>
<keyword evidence="2" id="KW-0472">Membrane</keyword>
<keyword evidence="2" id="KW-0812">Transmembrane</keyword>
<dbReference type="InterPro" id="IPR052163">
    <property type="entry name" value="DGC-Regulatory_Protein"/>
</dbReference>
<accession>A0A1M7I7U1</accession>
<dbReference type="Pfam" id="PF07695">
    <property type="entry name" value="7TMR-DISM_7TM"/>
    <property type="match status" value="1"/>
</dbReference>
<dbReference type="SUPFAM" id="SSF55073">
    <property type="entry name" value="Nucleotide cyclase"/>
    <property type="match status" value="1"/>
</dbReference>
<feature type="transmembrane region" description="Helical" evidence="2">
    <location>
        <begin position="369"/>
        <end position="389"/>
    </location>
</feature>
<dbReference type="AlphaFoldDB" id="A0A1M7I7U1"/>
<feature type="domain" description="GGDEF" evidence="4">
    <location>
        <begin position="462"/>
        <end position="599"/>
    </location>
</feature>
<evidence type="ECO:0000313" key="6">
    <source>
        <dbReference type="Proteomes" id="UP000190911"/>
    </source>
</evidence>
<dbReference type="RefSeq" id="WP_079554273.1">
    <property type="nucleotide sequence ID" value="NZ_LT670847.1"/>
</dbReference>
<evidence type="ECO:0000313" key="5">
    <source>
        <dbReference type="EMBL" id="SHM36862.1"/>
    </source>
</evidence>
<dbReference type="Proteomes" id="UP000190911">
    <property type="component" value="Chromosome I"/>
</dbReference>
<proteinExistence type="predicted"/>
<evidence type="ECO:0000256" key="2">
    <source>
        <dbReference type="SAM" id="Phobius"/>
    </source>
</evidence>
<name>A0A1M7I7U1_9GAMM</name>
<dbReference type="Pfam" id="PF07696">
    <property type="entry name" value="7TMR-DISMED2"/>
    <property type="match status" value="1"/>
</dbReference>
<dbReference type="PROSITE" id="PS50887">
    <property type="entry name" value="GGDEF"/>
    <property type="match status" value="1"/>
</dbReference>
<feature type="chain" id="PRO_5012229674" evidence="3">
    <location>
        <begin position="28"/>
        <end position="599"/>
    </location>
</feature>
<evidence type="ECO:0000256" key="1">
    <source>
        <dbReference type="ARBA" id="ARBA00001946"/>
    </source>
</evidence>
<dbReference type="InterPro" id="IPR000160">
    <property type="entry name" value="GGDEF_dom"/>
</dbReference>
<dbReference type="PANTHER" id="PTHR46663:SF2">
    <property type="entry name" value="GGDEF DOMAIN-CONTAINING PROTEIN"/>
    <property type="match status" value="1"/>
</dbReference>
<keyword evidence="3" id="KW-0732">Signal</keyword>
<comment type="cofactor">
    <cofactor evidence="1">
        <name>Mg(2+)</name>
        <dbReference type="ChEBI" id="CHEBI:18420"/>
    </cofactor>
</comment>
<dbReference type="InterPro" id="IPR011623">
    <property type="entry name" value="7TMR_DISM_rcpt_extracell_dom1"/>
</dbReference>
<protein>
    <submittedName>
        <fullName evidence="5">Diguanylate cyclase (GGDEF) domain-containing protein</fullName>
    </submittedName>
</protein>
<dbReference type="NCBIfam" id="TIGR00254">
    <property type="entry name" value="GGDEF"/>
    <property type="match status" value="1"/>
</dbReference>
<dbReference type="Gene3D" id="3.30.70.270">
    <property type="match status" value="1"/>
</dbReference>
<dbReference type="PANTHER" id="PTHR46663">
    <property type="entry name" value="DIGUANYLATE CYCLASE DGCT-RELATED"/>
    <property type="match status" value="1"/>
</dbReference>
<sequence length="599" mass="66900">MAFKRVRHLALCLIALCQCFLVLSAHAEALQPSVATPDYVLDTYTAYYHDTSGELTLADIRQNGSAFTAVRRSDDLNFGYTTAPTWLRTELTNTTGRTQQWMVMFEFPFLDHVTLYRVGKTASQRFESGSTMPVENRALGRRQAAFPLTLAAQEQVTLYTRVETAGSKVLSYRLMTPEAFYTRNDRATFWLASYFGVLIALGIYHLMLFIGLKEQVFLHYSLFLFSFTLAILAFNGMGTLIFWNALADEAARLVAAGFVLASAMATRFAQSFLNTCLYSPRWHRMLARWRSVCWVALVATLVLPTQPALRLMEATGLTTCLLLLACAAYGSLRCFPGARVFMLGWSLLLIGACVFALRNQGVLPANFVTLHGIQIGSALEMLLFALALASRFYQLKRQTEKAQADVMTTLKTQEAVLERQVAVRTAALERMAHHDMLTRLLNRNGLEKCAREALARSAKTHRPLALFMLDLDRFKPINDEHGHAAGDFVLRQIANRLQHLTRPGDHCARFGGDEFIMLLENMGEPPASLNEMRTRIGQAVRQPIKLPNGQQVSVGASIGTSVYRVSDHDNVDLEDLLKEADGGMYAAKPRGFDRQPGRA</sequence>
<feature type="transmembrane region" description="Helical" evidence="2">
    <location>
        <begin position="314"/>
        <end position="332"/>
    </location>
</feature>
<evidence type="ECO:0000259" key="4">
    <source>
        <dbReference type="PROSITE" id="PS50887"/>
    </source>
</evidence>
<dbReference type="InterPro" id="IPR029787">
    <property type="entry name" value="Nucleotide_cyclase"/>
</dbReference>
<dbReference type="OrthoDB" id="5289013at2"/>
<dbReference type="Gene3D" id="2.60.40.2380">
    <property type="match status" value="1"/>
</dbReference>
<feature type="transmembrane region" description="Helical" evidence="2">
    <location>
        <begin position="250"/>
        <end position="269"/>
    </location>
</feature>
<keyword evidence="2" id="KW-1133">Transmembrane helix</keyword>
<dbReference type="InParanoid" id="A0A1M7I7U1"/>
<dbReference type="EMBL" id="LT670847">
    <property type="protein sequence ID" value="SHM36862.1"/>
    <property type="molecule type" value="Genomic_DNA"/>
</dbReference>
<feature type="transmembrane region" description="Helical" evidence="2">
    <location>
        <begin position="222"/>
        <end position="244"/>
    </location>
</feature>
<feature type="transmembrane region" description="Helical" evidence="2">
    <location>
        <begin position="339"/>
        <end position="357"/>
    </location>
</feature>
<feature type="signal peptide" evidence="3">
    <location>
        <begin position="1"/>
        <end position="27"/>
    </location>
</feature>
<dbReference type="SMART" id="SM00267">
    <property type="entry name" value="GGDEF"/>
    <property type="match status" value="1"/>
</dbReference>
<dbReference type="Pfam" id="PF00990">
    <property type="entry name" value="GGDEF"/>
    <property type="match status" value="1"/>
</dbReference>
<keyword evidence="6" id="KW-1185">Reference proteome</keyword>
<dbReference type="FunFam" id="3.30.70.270:FF:000001">
    <property type="entry name" value="Diguanylate cyclase domain protein"/>
    <property type="match status" value="1"/>
</dbReference>
<dbReference type="GO" id="GO:0003824">
    <property type="term" value="F:catalytic activity"/>
    <property type="evidence" value="ECO:0007669"/>
    <property type="project" value="UniProtKB-ARBA"/>
</dbReference>
<feature type="transmembrane region" description="Helical" evidence="2">
    <location>
        <begin position="189"/>
        <end position="210"/>
    </location>
</feature>
<dbReference type="InterPro" id="IPR011622">
    <property type="entry name" value="7TMR_DISM_rcpt_extracell_dom2"/>
</dbReference>
<reference evidence="5 6" key="1">
    <citation type="submission" date="2016-11" db="EMBL/GenBank/DDBJ databases">
        <authorList>
            <person name="Jaros S."/>
            <person name="Januszkiewicz K."/>
            <person name="Wedrychowicz H."/>
        </authorList>
    </citation>
    <scope>NUCLEOTIDE SEQUENCE [LARGE SCALE GENOMIC DNA]</scope>
    <source>
        <strain evidence="5 6">ACAM 12</strain>
    </source>
</reference>
<organism evidence="5 6">
    <name type="scientific">Vreelandella subglaciescola</name>
    <dbReference type="NCBI Taxonomy" id="29571"/>
    <lineage>
        <taxon>Bacteria</taxon>
        <taxon>Pseudomonadati</taxon>
        <taxon>Pseudomonadota</taxon>
        <taxon>Gammaproteobacteria</taxon>
        <taxon>Oceanospirillales</taxon>
        <taxon>Halomonadaceae</taxon>
        <taxon>Vreelandella</taxon>
    </lineage>
</organism>
<dbReference type="CDD" id="cd01949">
    <property type="entry name" value="GGDEF"/>
    <property type="match status" value="1"/>
</dbReference>
<evidence type="ECO:0000256" key="3">
    <source>
        <dbReference type="SAM" id="SignalP"/>
    </source>
</evidence>
<dbReference type="STRING" id="29571.SAMN05878437_2614"/>
<dbReference type="InterPro" id="IPR043128">
    <property type="entry name" value="Rev_trsase/Diguanyl_cyclase"/>
</dbReference>